<evidence type="ECO:0000256" key="4">
    <source>
        <dbReference type="ARBA" id="ARBA00022801"/>
    </source>
</evidence>
<organism evidence="6">
    <name type="scientific">marine metagenome</name>
    <dbReference type="NCBI Taxonomy" id="408172"/>
    <lineage>
        <taxon>unclassified sequences</taxon>
        <taxon>metagenomes</taxon>
        <taxon>ecological metagenomes</taxon>
    </lineage>
</organism>
<dbReference type="GO" id="GO:0006508">
    <property type="term" value="P:proteolysis"/>
    <property type="evidence" value="ECO:0007669"/>
    <property type="project" value="UniProtKB-KW"/>
</dbReference>
<proteinExistence type="inferred from homology"/>
<dbReference type="PANTHER" id="PTHR11963">
    <property type="entry name" value="LEUCINE AMINOPEPTIDASE-RELATED"/>
    <property type="match status" value="1"/>
</dbReference>
<dbReference type="PANTHER" id="PTHR11963:SF23">
    <property type="entry name" value="CYTOSOL AMINOPEPTIDASE"/>
    <property type="match status" value="1"/>
</dbReference>
<feature type="non-terminal residue" evidence="6">
    <location>
        <position position="231"/>
    </location>
</feature>
<evidence type="ECO:0000259" key="5">
    <source>
        <dbReference type="Pfam" id="PF00883"/>
    </source>
</evidence>
<dbReference type="SUPFAM" id="SSF52949">
    <property type="entry name" value="Macro domain-like"/>
    <property type="match status" value="1"/>
</dbReference>
<dbReference type="Gene3D" id="3.40.220.10">
    <property type="entry name" value="Leucine Aminopeptidase, subunit E, domain 1"/>
    <property type="match status" value="1"/>
</dbReference>
<reference evidence="6" key="1">
    <citation type="submission" date="2018-05" db="EMBL/GenBank/DDBJ databases">
        <authorList>
            <person name="Lanie J.A."/>
            <person name="Ng W.-L."/>
            <person name="Kazmierczak K.M."/>
            <person name="Andrzejewski T.M."/>
            <person name="Davidsen T.M."/>
            <person name="Wayne K.J."/>
            <person name="Tettelin H."/>
            <person name="Glass J.I."/>
            <person name="Rusch D."/>
            <person name="Podicherti R."/>
            <person name="Tsui H.-C.T."/>
            <person name="Winkler M.E."/>
        </authorList>
    </citation>
    <scope>NUCLEOTIDE SEQUENCE</scope>
</reference>
<sequence>MGEVPMPRHWFAAAGQAVRQAAKAQCRSVALLLPDDAPVRLIAEGIGYGSHRPSGYKEQKEWPVEEVILVAAGEQSTIDCGGITADGINLARELVEMPANDLGPEEFAMRAAQEGAQADLEVEVIDEKALAEMGAGAILAVGQGSVRPPRLVRLSWVPENPDNGDHLFLVGKGITFDTGGLSLKPANSMEKMKYDMGGAATMLGAITAIGRLHPSVRVTCLLVMAENMPSG</sequence>
<dbReference type="PRINTS" id="PR00481">
    <property type="entry name" value="LAMNOPPTDASE"/>
</dbReference>
<evidence type="ECO:0000256" key="3">
    <source>
        <dbReference type="ARBA" id="ARBA00022670"/>
    </source>
</evidence>
<dbReference type="InterPro" id="IPR011356">
    <property type="entry name" value="Leucine_aapep/pepB"/>
</dbReference>
<evidence type="ECO:0000313" key="6">
    <source>
        <dbReference type="EMBL" id="SVE55340.1"/>
    </source>
</evidence>
<feature type="domain" description="Cytosol aminopeptidase" evidence="5">
    <location>
        <begin position="89"/>
        <end position="231"/>
    </location>
</feature>
<dbReference type="InterPro" id="IPR000819">
    <property type="entry name" value="Peptidase_M17_C"/>
</dbReference>
<dbReference type="Pfam" id="PF00883">
    <property type="entry name" value="Peptidase_M17"/>
    <property type="match status" value="1"/>
</dbReference>
<protein>
    <recommendedName>
        <fullName evidence="5">Cytosol aminopeptidase domain-containing protein</fullName>
    </recommendedName>
</protein>
<name>A0A383EG77_9ZZZZ</name>
<dbReference type="GO" id="GO:0005737">
    <property type="term" value="C:cytoplasm"/>
    <property type="evidence" value="ECO:0007669"/>
    <property type="project" value="InterPro"/>
</dbReference>
<dbReference type="GO" id="GO:0030145">
    <property type="term" value="F:manganese ion binding"/>
    <property type="evidence" value="ECO:0007669"/>
    <property type="project" value="InterPro"/>
</dbReference>
<dbReference type="Gene3D" id="3.40.630.10">
    <property type="entry name" value="Zn peptidases"/>
    <property type="match status" value="1"/>
</dbReference>
<comment type="similarity">
    <text evidence="1">Belongs to the peptidase M17 family.</text>
</comment>
<gene>
    <name evidence="6" type="ORF">METZ01_LOCUS508194</name>
</gene>
<keyword evidence="3" id="KW-0645">Protease</keyword>
<dbReference type="AlphaFoldDB" id="A0A383EG77"/>
<dbReference type="InterPro" id="IPR043472">
    <property type="entry name" value="Macro_dom-like"/>
</dbReference>
<evidence type="ECO:0000256" key="1">
    <source>
        <dbReference type="ARBA" id="ARBA00009528"/>
    </source>
</evidence>
<dbReference type="SUPFAM" id="SSF53187">
    <property type="entry name" value="Zn-dependent exopeptidases"/>
    <property type="match status" value="1"/>
</dbReference>
<dbReference type="GO" id="GO:0070006">
    <property type="term" value="F:metalloaminopeptidase activity"/>
    <property type="evidence" value="ECO:0007669"/>
    <property type="project" value="InterPro"/>
</dbReference>
<evidence type="ECO:0000256" key="2">
    <source>
        <dbReference type="ARBA" id="ARBA00022438"/>
    </source>
</evidence>
<keyword evidence="4" id="KW-0378">Hydrolase</keyword>
<dbReference type="EMBL" id="UINC01225323">
    <property type="protein sequence ID" value="SVE55340.1"/>
    <property type="molecule type" value="Genomic_DNA"/>
</dbReference>
<keyword evidence="2" id="KW-0031">Aminopeptidase</keyword>
<accession>A0A383EG77</accession>